<dbReference type="EMBL" id="CM010717">
    <property type="protein sequence ID" value="RZC55986.1"/>
    <property type="molecule type" value="Genomic_DNA"/>
</dbReference>
<dbReference type="PANTHER" id="PTHR31949">
    <property type="entry name" value="GASTRIC MUCIN-LIKE PROTEIN"/>
    <property type="match status" value="1"/>
</dbReference>
<evidence type="ECO:0000313" key="2">
    <source>
        <dbReference type="EMBL" id="RZC55986.1"/>
    </source>
</evidence>
<dbReference type="STRING" id="3469.A0A4Y7J6B4"/>
<gene>
    <name evidence="2" type="ORF">C5167_014847</name>
</gene>
<reference evidence="2 3" key="1">
    <citation type="journal article" date="2018" name="Science">
        <title>The opium poppy genome and morphinan production.</title>
        <authorList>
            <person name="Guo L."/>
            <person name="Winzer T."/>
            <person name="Yang X."/>
            <person name="Li Y."/>
            <person name="Ning Z."/>
            <person name="He Z."/>
            <person name="Teodor R."/>
            <person name="Lu Y."/>
            <person name="Bowser T.A."/>
            <person name="Graham I.A."/>
            <person name="Ye K."/>
        </authorList>
    </citation>
    <scope>NUCLEOTIDE SEQUENCE [LARGE SCALE GENOMIC DNA]</scope>
    <source>
        <strain evidence="3">cv. HN1</strain>
        <tissue evidence="2">Leaves</tissue>
    </source>
</reference>
<organism evidence="2 3">
    <name type="scientific">Papaver somniferum</name>
    <name type="common">Opium poppy</name>
    <dbReference type="NCBI Taxonomy" id="3469"/>
    <lineage>
        <taxon>Eukaryota</taxon>
        <taxon>Viridiplantae</taxon>
        <taxon>Streptophyta</taxon>
        <taxon>Embryophyta</taxon>
        <taxon>Tracheophyta</taxon>
        <taxon>Spermatophyta</taxon>
        <taxon>Magnoliopsida</taxon>
        <taxon>Ranunculales</taxon>
        <taxon>Papaveraceae</taxon>
        <taxon>Papaveroideae</taxon>
        <taxon>Papaver</taxon>
    </lineage>
</organism>
<sequence>MHQPIVPPDFPLDTPPNLRTTMPDRPVSAGRSRPGTGLAASRKVEASGPVSPNPNPLRRQSASPVTTRGRLSEPSTRGRSQVNVNAVDNQKVSPSSDAATRRPLKPATSMDSTGFGRTISKKSIDMALRHMDIRTGSTGGGRSLSGISVFPQSVRPGMAKGGVGLQRGTRVLDSYPPRSTSSNNGRTPGHSNAPSMSDNGSVSCLDMSQDGETEEIASRFTGKLSEPDIYDSSRYEMLLLKEDLKNTNWLQTMDDKSDLFEHQPLPEPFDPL</sequence>
<feature type="region of interest" description="Disordered" evidence="1">
    <location>
        <begin position="1"/>
        <end position="117"/>
    </location>
</feature>
<evidence type="ECO:0000256" key="1">
    <source>
        <dbReference type="SAM" id="MobiDB-lite"/>
    </source>
</evidence>
<feature type="compositionally biased region" description="Polar residues" evidence="1">
    <location>
        <begin position="73"/>
        <end position="98"/>
    </location>
</feature>
<accession>A0A4Y7J6B4</accession>
<feature type="compositionally biased region" description="Polar residues" evidence="1">
    <location>
        <begin position="177"/>
        <end position="202"/>
    </location>
</feature>
<dbReference type="OMA" id="DQGAIFD"/>
<dbReference type="AlphaFoldDB" id="A0A4Y7J6B4"/>
<evidence type="ECO:0000313" key="3">
    <source>
        <dbReference type="Proteomes" id="UP000316621"/>
    </source>
</evidence>
<feature type="compositionally biased region" description="Pro residues" evidence="1">
    <location>
        <begin position="1"/>
        <end position="14"/>
    </location>
</feature>
<feature type="region of interest" description="Disordered" evidence="1">
    <location>
        <begin position="160"/>
        <end position="223"/>
    </location>
</feature>
<protein>
    <submittedName>
        <fullName evidence="2">Uncharacterized protein</fullName>
    </submittedName>
</protein>
<dbReference type="PANTHER" id="PTHR31949:SF2">
    <property type="entry name" value="OS05G0480600 PROTEIN"/>
    <property type="match status" value="1"/>
</dbReference>
<dbReference type="Gramene" id="RZC55986">
    <property type="protein sequence ID" value="RZC55986"/>
    <property type="gene ID" value="C5167_014847"/>
</dbReference>
<dbReference type="GO" id="GO:0043622">
    <property type="term" value="P:cortical microtubule organization"/>
    <property type="evidence" value="ECO:0007669"/>
    <property type="project" value="TreeGrafter"/>
</dbReference>
<name>A0A4Y7J6B4_PAPSO</name>
<keyword evidence="3" id="KW-1185">Reference proteome</keyword>
<proteinExistence type="predicted"/>
<dbReference type="Proteomes" id="UP000316621">
    <property type="component" value="Chromosome 3"/>
</dbReference>
<dbReference type="GO" id="GO:0055028">
    <property type="term" value="C:cortical microtubule"/>
    <property type="evidence" value="ECO:0007669"/>
    <property type="project" value="TreeGrafter"/>
</dbReference>